<name>A0A4V2WM56_9PROT</name>
<dbReference type="GO" id="GO:0004450">
    <property type="term" value="F:isocitrate dehydrogenase (NADP+) activity"/>
    <property type="evidence" value="ECO:0007669"/>
    <property type="project" value="UniProtKB-EC"/>
</dbReference>
<dbReference type="Pfam" id="PF18324">
    <property type="entry name" value="Isocitrate_DH_C_bact"/>
    <property type="match status" value="1"/>
</dbReference>
<evidence type="ECO:0000256" key="12">
    <source>
        <dbReference type="ARBA" id="ARBA00023002"/>
    </source>
</evidence>
<comment type="subunit">
    <text evidence="4">Homodimer.</text>
</comment>
<dbReference type="GO" id="GO:0006097">
    <property type="term" value="P:glyoxylate cycle"/>
    <property type="evidence" value="ECO:0007669"/>
    <property type="project" value="UniProtKB-KW"/>
</dbReference>
<keyword evidence="8" id="KW-0816">Tricarboxylic acid cycle</keyword>
<evidence type="ECO:0000256" key="10">
    <source>
        <dbReference type="ARBA" id="ARBA00022842"/>
    </source>
</evidence>
<evidence type="ECO:0000256" key="2">
    <source>
        <dbReference type="ARBA" id="ARBA00001946"/>
    </source>
</evidence>
<proteinExistence type="inferred from homology"/>
<keyword evidence="9" id="KW-0479">Metal-binding</keyword>
<comment type="function">
    <text evidence="18">Catalyzes the oxidative decarboxylation of isocitrate to 2-oxoglutarate and carbon dioxide with the concomitant reduction of NADP(+).</text>
</comment>
<dbReference type="GO" id="GO:0006099">
    <property type="term" value="P:tricarboxylic acid cycle"/>
    <property type="evidence" value="ECO:0007669"/>
    <property type="project" value="UniProtKB-KW"/>
</dbReference>
<evidence type="ECO:0000256" key="3">
    <source>
        <dbReference type="ARBA" id="ARBA00007769"/>
    </source>
</evidence>
<evidence type="ECO:0000259" key="19">
    <source>
        <dbReference type="SMART" id="SM01329"/>
    </source>
</evidence>
<dbReference type="Pfam" id="PF00180">
    <property type="entry name" value="Iso_dh"/>
    <property type="match status" value="1"/>
</dbReference>
<evidence type="ECO:0000256" key="5">
    <source>
        <dbReference type="ARBA" id="ARBA00013013"/>
    </source>
</evidence>
<dbReference type="AlphaFoldDB" id="A0A4V2WM56"/>
<dbReference type="RefSeq" id="WP_132283542.1">
    <property type="nucleotide sequence ID" value="NZ_SKBM01000001.1"/>
</dbReference>
<reference evidence="20 21" key="1">
    <citation type="submission" date="2019-03" db="EMBL/GenBank/DDBJ databases">
        <title>Paracraurococcus aquatilis NE82 genome sequence.</title>
        <authorList>
            <person name="Zhao Y."/>
            <person name="Du Z."/>
        </authorList>
    </citation>
    <scope>NUCLEOTIDE SEQUENCE [LARGE SCALE GENOMIC DNA]</scope>
    <source>
        <strain evidence="20 21">NE82</strain>
    </source>
</reference>
<feature type="domain" description="Isopropylmalate dehydrogenase-like" evidence="19">
    <location>
        <begin position="15"/>
        <end position="345"/>
    </location>
</feature>
<dbReference type="Proteomes" id="UP000295023">
    <property type="component" value="Unassembled WGS sequence"/>
</dbReference>
<comment type="cofactor">
    <cofactor evidence="1">
        <name>Mn(2+)</name>
        <dbReference type="ChEBI" id="CHEBI:29035"/>
    </cofactor>
</comment>
<keyword evidence="10" id="KW-0460">Magnesium</keyword>
<evidence type="ECO:0000256" key="16">
    <source>
        <dbReference type="ARBA" id="ARBA00029990"/>
    </source>
</evidence>
<comment type="caution">
    <text evidence="20">The sequence shown here is derived from an EMBL/GenBank/DDBJ whole genome shotgun (WGS) entry which is preliminary data.</text>
</comment>
<evidence type="ECO:0000313" key="21">
    <source>
        <dbReference type="Proteomes" id="UP000295023"/>
    </source>
</evidence>
<evidence type="ECO:0000256" key="4">
    <source>
        <dbReference type="ARBA" id="ARBA00011738"/>
    </source>
</evidence>
<dbReference type="GO" id="GO:0051287">
    <property type="term" value="F:NAD binding"/>
    <property type="evidence" value="ECO:0007669"/>
    <property type="project" value="InterPro"/>
</dbReference>
<dbReference type="GO" id="GO:0004449">
    <property type="term" value="F:isocitrate dehydrogenase (NAD+) activity"/>
    <property type="evidence" value="ECO:0007669"/>
    <property type="project" value="TreeGrafter"/>
</dbReference>
<dbReference type="InterPro" id="IPR019818">
    <property type="entry name" value="IsoCit/isopropylmalate_DH_CS"/>
</dbReference>
<accession>A0A4V2WM56</accession>
<evidence type="ECO:0000256" key="9">
    <source>
        <dbReference type="ARBA" id="ARBA00022723"/>
    </source>
</evidence>
<dbReference type="InterPro" id="IPR024084">
    <property type="entry name" value="IsoPropMal-DH-like_dom"/>
</dbReference>
<dbReference type="EC" id="1.1.1.42" evidence="5"/>
<evidence type="ECO:0000256" key="18">
    <source>
        <dbReference type="ARBA" id="ARBA00046127"/>
    </source>
</evidence>
<comment type="cofactor">
    <cofactor evidence="2">
        <name>Mg(2+)</name>
        <dbReference type="ChEBI" id="CHEBI:18420"/>
    </cofactor>
</comment>
<keyword evidence="12 20" id="KW-0560">Oxidoreductase</keyword>
<keyword evidence="21" id="KW-1185">Reference proteome</keyword>
<evidence type="ECO:0000256" key="11">
    <source>
        <dbReference type="ARBA" id="ARBA00022857"/>
    </source>
</evidence>
<dbReference type="PROSITE" id="PS00470">
    <property type="entry name" value="IDH_IMDH"/>
    <property type="match status" value="1"/>
</dbReference>
<comment type="similarity">
    <text evidence="3">Belongs to the isocitrate and isopropylmalate dehydrogenases family.</text>
</comment>
<dbReference type="PANTHER" id="PTHR11835">
    <property type="entry name" value="DECARBOXYLATING DEHYDROGENASES-ISOCITRATE, ISOPROPYLMALATE, TARTRATE"/>
    <property type="match status" value="1"/>
</dbReference>
<dbReference type="Gene3D" id="3.30.70.1570">
    <property type="match status" value="1"/>
</dbReference>
<gene>
    <name evidence="20" type="ORF">EXY23_00175</name>
</gene>
<dbReference type="NCBIfam" id="NF006673">
    <property type="entry name" value="PRK09222.1"/>
    <property type="match status" value="1"/>
</dbReference>
<evidence type="ECO:0000256" key="1">
    <source>
        <dbReference type="ARBA" id="ARBA00001936"/>
    </source>
</evidence>
<dbReference type="EMBL" id="SKBM01000001">
    <property type="protein sequence ID" value="TCZ66570.1"/>
    <property type="molecule type" value="Genomic_DNA"/>
</dbReference>
<evidence type="ECO:0000256" key="15">
    <source>
        <dbReference type="ARBA" id="ARBA00029765"/>
    </source>
</evidence>
<keyword evidence="11" id="KW-0521">NADP</keyword>
<dbReference type="InterPro" id="IPR040978">
    <property type="entry name" value="Isocitrate_DH_TT1725_C"/>
</dbReference>
<dbReference type="SUPFAM" id="SSF53659">
    <property type="entry name" value="Isocitrate/Isopropylmalate dehydrogenase-like"/>
    <property type="match status" value="1"/>
</dbReference>
<evidence type="ECO:0000256" key="17">
    <source>
        <dbReference type="ARBA" id="ARBA00031098"/>
    </source>
</evidence>
<comment type="catalytic activity">
    <reaction evidence="14">
        <text>D-threo-isocitrate + NADP(+) = 2-oxoglutarate + CO2 + NADPH</text>
        <dbReference type="Rhea" id="RHEA:19629"/>
        <dbReference type="ChEBI" id="CHEBI:15562"/>
        <dbReference type="ChEBI" id="CHEBI:16526"/>
        <dbReference type="ChEBI" id="CHEBI:16810"/>
        <dbReference type="ChEBI" id="CHEBI:57783"/>
        <dbReference type="ChEBI" id="CHEBI:58349"/>
        <dbReference type="EC" id="1.1.1.42"/>
    </reaction>
</comment>
<organism evidence="20 21">
    <name type="scientific">Roseicella aquatilis</name>
    <dbReference type="NCBI Taxonomy" id="2527868"/>
    <lineage>
        <taxon>Bacteria</taxon>
        <taxon>Pseudomonadati</taxon>
        <taxon>Pseudomonadota</taxon>
        <taxon>Alphaproteobacteria</taxon>
        <taxon>Acetobacterales</taxon>
        <taxon>Roseomonadaceae</taxon>
        <taxon>Roseicella</taxon>
    </lineage>
</organism>
<dbReference type="Gene3D" id="3.40.718.10">
    <property type="entry name" value="Isopropylmalate Dehydrogenase"/>
    <property type="match status" value="1"/>
</dbReference>
<evidence type="ECO:0000313" key="20">
    <source>
        <dbReference type="EMBL" id="TCZ66570.1"/>
    </source>
</evidence>
<keyword evidence="7" id="KW-0329">Glyoxylate bypass</keyword>
<dbReference type="OrthoDB" id="9767905at2"/>
<sequence>MDSVPVQSPVRSKVKVTAIPGDGIGPEVMRATQQVLAAAGAQVEWEEALAGAEAFRRGIAAGAPQETLDSIARNGVALKGPLETPVGHGEKSANVTLRKVFEMYGNVRPVRELPGIRTPFSGRGIDFVVVRENVEDVYAGIEHMQTPGVAQCLKIITEVGCERIVRLAAAVAEAEGRKKVTVATKANIMKLTEGMLKRVGEQVLKEYRSLSHEHMIVDNCAHQMVIRPEQFDVTVMTNMNGDILSDLAAGLVGGLGVAPSANLGDQAAMFEAVHGSAPQIAGKGVANPTALLLSALMMLRHIGDFATARRIEHALYVTLEEGQDLTGDIARDGEGVPTAQYVDRIIANLDRESALVPEREYRPIALKRWPQITWYRAASTRELVGVDVFVESERDPRAISITLQAAAEGSAFDLTMIGSRGAQVWPEVGGHTFLVDHFRARFMFKEPPKGNGIAEITDLLQRIGRQHNWMHIEKLQRFDGADAYSKA</sequence>
<evidence type="ECO:0000256" key="6">
    <source>
        <dbReference type="ARBA" id="ARBA00019562"/>
    </source>
</evidence>
<dbReference type="GO" id="GO:0000287">
    <property type="term" value="F:magnesium ion binding"/>
    <property type="evidence" value="ECO:0007669"/>
    <property type="project" value="InterPro"/>
</dbReference>
<keyword evidence="13" id="KW-0464">Manganese</keyword>
<dbReference type="PANTHER" id="PTHR11835:SF43">
    <property type="entry name" value="ISOPROPYLMALATE DEHYDROGENASE-LIKE DOMAIN-CONTAINING PROTEIN"/>
    <property type="match status" value="1"/>
</dbReference>
<evidence type="ECO:0000256" key="7">
    <source>
        <dbReference type="ARBA" id="ARBA00022435"/>
    </source>
</evidence>
<dbReference type="InterPro" id="IPR046997">
    <property type="entry name" value="Isocitrate_DH_TT1725_C_sf"/>
</dbReference>
<evidence type="ECO:0000256" key="13">
    <source>
        <dbReference type="ARBA" id="ARBA00023211"/>
    </source>
</evidence>
<evidence type="ECO:0000256" key="14">
    <source>
        <dbReference type="ARBA" id="ARBA00023554"/>
    </source>
</evidence>
<evidence type="ECO:0000256" key="8">
    <source>
        <dbReference type="ARBA" id="ARBA00022532"/>
    </source>
</evidence>
<dbReference type="GO" id="GO:0006102">
    <property type="term" value="P:isocitrate metabolic process"/>
    <property type="evidence" value="ECO:0007669"/>
    <property type="project" value="TreeGrafter"/>
</dbReference>
<dbReference type="SMART" id="SM01329">
    <property type="entry name" value="Iso_dh"/>
    <property type="match status" value="1"/>
</dbReference>
<protein>
    <recommendedName>
        <fullName evidence="6">Isocitrate dehydrogenase [NADP]</fullName>
        <ecNumber evidence="5">1.1.1.42</ecNumber>
    </recommendedName>
    <alternativeName>
        <fullName evidence="15">IDP</fullName>
    </alternativeName>
    <alternativeName>
        <fullName evidence="16">NADP(+)-specific ICDH</fullName>
    </alternativeName>
    <alternativeName>
        <fullName evidence="17">Oxalosuccinate decarboxylase</fullName>
    </alternativeName>
</protein>